<sequence length="177" mass="20443">MEIVYDRAKSGKDLEQILDLQKRNLFANVSEEERQQEGFVTVSHSLDLLEEMNEACPHIIAKHRDTVVAYALCMDPAFSQKIEVLKPMFAEIETVIPAAESYIVMGQICVDKDYRKKGIFRMLYKTMQEATADRYGRIITEVDARNERSLQAHYSVGFSDLKLYQADGRQWCLIQLQ</sequence>
<proteinExistence type="predicted"/>
<dbReference type="Pfam" id="PF00583">
    <property type="entry name" value="Acetyltransf_1"/>
    <property type="match status" value="1"/>
</dbReference>
<dbReference type="GO" id="GO:0016747">
    <property type="term" value="F:acyltransferase activity, transferring groups other than amino-acyl groups"/>
    <property type="evidence" value="ECO:0007669"/>
    <property type="project" value="InterPro"/>
</dbReference>
<accession>A0A6L9ED90</accession>
<dbReference type="PROSITE" id="PS51186">
    <property type="entry name" value="GNAT"/>
    <property type="match status" value="1"/>
</dbReference>
<dbReference type="RefSeq" id="WP_161435637.1">
    <property type="nucleotide sequence ID" value="NZ_WXYO01000005.1"/>
</dbReference>
<evidence type="ECO:0000313" key="3">
    <source>
        <dbReference type="Proteomes" id="UP000475249"/>
    </source>
</evidence>
<reference evidence="2 3" key="1">
    <citation type="submission" date="2020-01" db="EMBL/GenBank/DDBJ databases">
        <title>Bacteria diversity of Porities sp.</title>
        <authorList>
            <person name="Wang G."/>
        </authorList>
    </citation>
    <scope>NUCLEOTIDE SEQUENCE [LARGE SCALE GENOMIC DNA]</scope>
    <source>
        <strain evidence="2 3">R33</strain>
    </source>
</reference>
<evidence type="ECO:0000259" key="1">
    <source>
        <dbReference type="PROSITE" id="PS51186"/>
    </source>
</evidence>
<evidence type="ECO:0000313" key="2">
    <source>
        <dbReference type="EMBL" id="NAS12603.1"/>
    </source>
</evidence>
<keyword evidence="2" id="KW-0808">Transferase</keyword>
<protein>
    <submittedName>
        <fullName evidence="2">GNAT family N-acetyltransferase</fullName>
    </submittedName>
</protein>
<name>A0A6L9ED90_9FLAO</name>
<keyword evidence="3" id="KW-1185">Reference proteome</keyword>
<feature type="domain" description="N-acetyltransferase" evidence="1">
    <location>
        <begin position="3"/>
        <end position="177"/>
    </location>
</feature>
<dbReference type="SUPFAM" id="SSF55729">
    <property type="entry name" value="Acyl-CoA N-acyltransferases (Nat)"/>
    <property type="match status" value="1"/>
</dbReference>
<organism evidence="2 3">
    <name type="scientific">Poritiphilus flavus</name>
    <dbReference type="NCBI Taxonomy" id="2697053"/>
    <lineage>
        <taxon>Bacteria</taxon>
        <taxon>Pseudomonadati</taxon>
        <taxon>Bacteroidota</taxon>
        <taxon>Flavobacteriia</taxon>
        <taxon>Flavobacteriales</taxon>
        <taxon>Flavobacteriaceae</taxon>
        <taxon>Poritiphilus</taxon>
    </lineage>
</organism>
<dbReference type="EMBL" id="WXYO01000005">
    <property type="protein sequence ID" value="NAS12603.1"/>
    <property type="molecule type" value="Genomic_DNA"/>
</dbReference>
<dbReference type="Gene3D" id="3.40.630.30">
    <property type="match status" value="1"/>
</dbReference>
<dbReference type="InterPro" id="IPR000182">
    <property type="entry name" value="GNAT_dom"/>
</dbReference>
<comment type="caution">
    <text evidence="2">The sequence shown here is derived from an EMBL/GenBank/DDBJ whole genome shotgun (WGS) entry which is preliminary data.</text>
</comment>
<dbReference type="Proteomes" id="UP000475249">
    <property type="component" value="Unassembled WGS sequence"/>
</dbReference>
<gene>
    <name evidence="2" type="ORF">GTQ38_11360</name>
</gene>
<dbReference type="AlphaFoldDB" id="A0A6L9ED90"/>
<dbReference type="InterPro" id="IPR016181">
    <property type="entry name" value="Acyl_CoA_acyltransferase"/>
</dbReference>